<dbReference type="InterPro" id="IPR001628">
    <property type="entry name" value="Znf_hrmn_rcpt"/>
</dbReference>
<keyword evidence="6" id="KW-0804">Transcription</keyword>
<protein>
    <recommendedName>
        <fullName evidence="9">Nuclear receptor domain-containing protein</fullName>
    </recommendedName>
</protein>
<dbReference type="SMART" id="SM00399">
    <property type="entry name" value="ZnF_C4"/>
    <property type="match status" value="1"/>
</dbReference>
<keyword evidence="5" id="KW-0238">DNA-binding</keyword>
<dbReference type="Gene3D" id="3.30.50.10">
    <property type="entry name" value="Erythroid Transcription Factor GATA-1, subunit A"/>
    <property type="match status" value="1"/>
</dbReference>
<dbReference type="PRINTS" id="PR00047">
    <property type="entry name" value="STROIDFINGER"/>
</dbReference>
<dbReference type="GO" id="GO:0003700">
    <property type="term" value="F:DNA-binding transcription factor activity"/>
    <property type="evidence" value="ECO:0007669"/>
    <property type="project" value="InterPro"/>
</dbReference>
<dbReference type="PANTHER" id="PTHR46011">
    <property type="entry name" value="NUCLEAR HORMONE RECEPTOR FAMILY MEMBER NHR-86-RELATED"/>
    <property type="match status" value="1"/>
</dbReference>
<dbReference type="Proteomes" id="UP001432027">
    <property type="component" value="Unassembled WGS sequence"/>
</dbReference>
<evidence type="ECO:0000256" key="1">
    <source>
        <dbReference type="ARBA" id="ARBA00022723"/>
    </source>
</evidence>
<organism evidence="10 11">
    <name type="scientific">Pristionchus entomophagus</name>
    <dbReference type="NCBI Taxonomy" id="358040"/>
    <lineage>
        <taxon>Eukaryota</taxon>
        <taxon>Metazoa</taxon>
        <taxon>Ecdysozoa</taxon>
        <taxon>Nematoda</taxon>
        <taxon>Chromadorea</taxon>
        <taxon>Rhabditida</taxon>
        <taxon>Rhabditina</taxon>
        <taxon>Diplogasteromorpha</taxon>
        <taxon>Diplogasteroidea</taxon>
        <taxon>Neodiplogasteridae</taxon>
        <taxon>Pristionchus</taxon>
    </lineage>
</organism>
<keyword evidence="7" id="KW-0675">Receptor</keyword>
<evidence type="ECO:0000256" key="4">
    <source>
        <dbReference type="ARBA" id="ARBA00023015"/>
    </source>
</evidence>
<evidence type="ECO:0000313" key="11">
    <source>
        <dbReference type="Proteomes" id="UP001432027"/>
    </source>
</evidence>
<evidence type="ECO:0000313" key="10">
    <source>
        <dbReference type="EMBL" id="GMS94260.1"/>
    </source>
</evidence>
<keyword evidence="11" id="KW-1185">Reference proteome</keyword>
<dbReference type="PANTHER" id="PTHR46011:SF6">
    <property type="entry name" value="HIGH ZINC ACTIVATED NUCLEAR RECEPTOR PROTEIN"/>
    <property type="match status" value="1"/>
</dbReference>
<evidence type="ECO:0000256" key="5">
    <source>
        <dbReference type="ARBA" id="ARBA00023125"/>
    </source>
</evidence>
<proteinExistence type="predicted"/>
<dbReference type="AlphaFoldDB" id="A0AAV5TIX0"/>
<dbReference type="GO" id="GO:0008270">
    <property type="term" value="F:zinc ion binding"/>
    <property type="evidence" value="ECO:0007669"/>
    <property type="project" value="UniProtKB-KW"/>
</dbReference>
<accession>A0AAV5TIX0</accession>
<keyword evidence="1" id="KW-0479">Metal-binding</keyword>
<dbReference type="Pfam" id="PF00105">
    <property type="entry name" value="zf-C4"/>
    <property type="match status" value="1"/>
</dbReference>
<evidence type="ECO:0000256" key="7">
    <source>
        <dbReference type="ARBA" id="ARBA00023170"/>
    </source>
</evidence>
<evidence type="ECO:0000256" key="8">
    <source>
        <dbReference type="ARBA" id="ARBA00023242"/>
    </source>
</evidence>
<keyword evidence="3" id="KW-0862">Zinc</keyword>
<dbReference type="InterPro" id="IPR013088">
    <property type="entry name" value="Znf_NHR/GATA"/>
</dbReference>
<dbReference type="SUPFAM" id="SSF57716">
    <property type="entry name" value="Glucocorticoid receptor-like (DNA-binding domain)"/>
    <property type="match status" value="1"/>
</dbReference>
<keyword evidence="4" id="KW-0805">Transcription regulation</keyword>
<gene>
    <name evidence="10" type="ORF">PENTCL1PPCAC_16435</name>
</gene>
<feature type="domain" description="Nuclear receptor" evidence="9">
    <location>
        <begin position="7"/>
        <end position="87"/>
    </location>
</feature>
<sequence>MDSALIPGKCLICSTPNTSMHLGIDACRACSNFFKRAFILGRRLPCRRGDRKCSVIRGQSSADGFMCRGCRYDRCAAMGMAYDGPMRQQKNSNVAFIIVSFLQNVVFCSMQMSHHLLLQEGSNHFSIGSEESRRRARRADVSWNWSL</sequence>
<dbReference type="EMBL" id="BTSX01000004">
    <property type="protein sequence ID" value="GMS94260.1"/>
    <property type="molecule type" value="Genomic_DNA"/>
</dbReference>
<evidence type="ECO:0000256" key="3">
    <source>
        <dbReference type="ARBA" id="ARBA00022833"/>
    </source>
</evidence>
<dbReference type="GO" id="GO:0005634">
    <property type="term" value="C:nucleus"/>
    <property type="evidence" value="ECO:0007669"/>
    <property type="project" value="TreeGrafter"/>
</dbReference>
<evidence type="ECO:0000256" key="6">
    <source>
        <dbReference type="ARBA" id="ARBA00023163"/>
    </source>
</evidence>
<name>A0AAV5TIX0_9BILA</name>
<comment type="caution">
    <text evidence="10">The sequence shown here is derived from an EMBL/GenBank/DDBJ whole genome shotgun (WGS) entry which is preliminary data.</text>
</comment>
<evidence type="ECO:0000259" key="9">
    <source>
        <dbReference type="PROSITE" id="PS51030"/>
    </source>
</evidence>
<evidence type="ECO:0000256" key="2">
    <source>
        <dbReference type="ARBA" id="ARBA00022771"/>
    </source>
</evidence>
<dbReference type="GO" id="GO:0043565">
    <property type="term" value="F:sequence-specific DNA binding"/>
    <property type="evidence" value="ECO:0007669"/>
    <property type="project" value="InterPro"/>
</dbReference>
<reference evidence="10" key="1">
    <citation type="submission" date="2023-10" db="EMBL/GenBank/DDBJ databases">
        <title>Genome assembly of Pristionchus species.</title>
        <authorList>
            <person name="Yoshida K."/>
            <person name="Sommer R.J."/>
        </authorList>
    </citation>
    <scope>NUCLEOTIDE SEQUENCE</scope>
    <source>
        <strain evidence="10">RS0144</strain>
    </source>
</reference>
<dbReference type="PROSITE" id="PS51030">
    <property type="entry name" value="NUCLEAR_REC_DBD_2"/>
    <property type="match status" value="1"/>
</dbReference>
<keyword evidence="8" id="KW-0539">Nucleus</keyword>
<keyword evidence="2" id="KW-0863">Zinc-finger</keyword>